<evidence type="ECO:0000256" key="1">
    <source>
        <dbReference type="ARBA" id="ARBA00012528"/>
    </source>
</evidence>
<dbReference type="Pfam" id="PF00990">
    <property type="entry name" value="GGDEF"/>
    <property type="match status" value="1"/>
</dbReference>
<comment type="catalytic activity">
    <reaction evidence="2">
        <text>2 GTP = 3',3'-c-di-GMP + 2 diphosphate</text>
        <dbReference type="Rhea" id="RHEA:24898"/>
        <dbReference type="ChEBI" id="CHEBI:33019"/>
        <dbReference type="ChEBI" id="CHEBI:37565"/>
        <dbReference type="ChEBI" id="CHEBI:58805"/>
        <dbReference type="EC" id="2.7.7.65"/>
    </reaction>
</comment>
<evidence type="ECO:0000313" key="6">
    <source>
        <dbReference type="EMBL" id="WFS24526.1"/>
    </source>
</evidence>
<dbReference type="PROSITE" id="PS50887">
    <property type="entry name" value="GGDEF"/>
    <property type="match status" value="1"/>
</dbReference>
<keyword evidence="6" id="KW-0808">Transferase</keyword>
<keyword evidence="3" id="KW-0597">Phosphoprotein</keyword>
<evidence type="ECO:0000256" key="2">
    <source>
        <dbReference type="ARBA" id="ARBA00034247"/>
    </source>
</evidence>
<keyword evidence="6" id="KW-0548">Nucleotidyltransferase</keyword>
<feature type="modified residue" description="4-aspartylphosphate" evidence="3">
    <location>
        <position position="195"/>
    </location>
</feature>
<dbReference type="EMBL" id="CP117267">
    <property type="protein sequence ID" value="WFS24526.1"/>
    <property type="molecule type" value="Genomic_DNA"/>
</dbReference>
<feature type="domain" description="GGDEF" evidence="5">
    <location>
        <begin position="305"/>
        <end position="438"/>
    </location>
</feature>
<dbReference type="SUPFAM" id="SSF55073">
    <property type="entry name" value="Nucleotide cyclase"/>
    <property type="match status" value="1"/>
</dbReference>
<dbReference type="InterPro" id="IPR011006">
    <property type="entry name" value="CheY-like_superfamily"/>
</dbReference>
<dbReference type="SUPFAM" id="SSF52172">
    <property type="entry name" value="CheY-like"/>
    <property type="match status" value="2"/>
</dbReference>
<dbReference type="InterPro" id="IPR043128">
    <property type="entry name" value="Rev_trsase/Diguanyl_cyclase"/>
</dbReference>
<reference evidence="6" key="1">
    <citation type="journal article" date="2019" name="Phytopathology">
        <title>A Novel Group of Rhizobium tumorigenes-Like Agrobacteria Associated with Crown Gall Disease of Rhododendron and Blueberry.</title>
        <authorList>
            <person name="Kuzmanovic N."/>
            <person name="Behrens P."/>
            <person name="Idczak E."/>
            <person name="Wagner S."/>
            <person name="Gotz M."/>
            <person name="Sproer C."/>
            <person name="Bunk B."/>
            <person name="Overmann J."/>
            <person name="Smalla K."/>
        </authorList>
    </citation>
    <scope>NUCLEOTIDE SEQUENCE</scope>
    <source>
        <strain evidence="6">Rho-6.2</strain>
    </source>
</reference>
<comment type="caution">
    <text evidence="3">Lacks conserved residue(s) required for the propagation of feature annotation.</text>
</comment>
<organism evidence="6 7">
    <name type="scientific">Rhizobium rhododendri</name>
    <dbReference type="NCBI Taxonomy" id="2506430"/>
    <lineage>
        <taxon>Bacteria</taxon>
        <taxon>Pseudomonadati</taxon>
        <taxon>Pseudomonadota</taxon>
        <taxon>Alphaproteobacteria</taxon>
        <taxon>Hyphomicrobiales</taxon>
        <taxon>Rhizobiaceae</taxon>
        <taxon>Rhizobium/Agrobacterium group</taxon>
        <taxon>Rhizobium</taxon>
    </lineage>
</organism>
<dbReference type="InterPro" id="IPR050469">
    <property type="entry name" value="Diguanylate_Cyclase"/>
</dbReference>
<feature type="domain" description="Response regulatory" evidence="4">
    <location>
        <begin position="145"/>
        <end position="262"/>
    </location>
</feature>
<dbReference type="Gene3D" id="3.30.70.270">
    <property type="match status" value="1"/>
</dbReference>
<dbReference type="CDD" id="cd01949">
    <property type="entry name" value="GGDEF"/>
    <property type="match status" value="1"/>
</dbReference>
<dbReference type="Gene3D" id="3.40.50.2300">
    <property type="match status" value="2"/>
</dbReference>
<dbReference type="NCBIfam" id="TIGR00254">
    <property type="entry name" value="GGDEF"/>
    <property type="match status" value="1"/>
</dbReference>
<dbReference type="PANTHER" id="PTHR45138:SF9">
    <property type="entry name" value="DIGUANYLATE CYCLASE DGCM-RELATED"/>
    <property type="match status" value="1"/>
</dbReference>
<gene>
    <name evidence="6" type="ORF">PR018_08545</name>
</gene>
<evidence type="ECO:0000259" key="4">
    <source>
        <dbReference type="PROSITE" id="PS50110"/>
    </source>
</evidence>
<dbReference type="SMART" id="SM00448">
    <property type="entry name" value="REC"/>
    <property type="match status" value="2"/>
</dbReference>
<dbReference type="RefSeq" id="WP_142823111.1">
    <property type="nucleotide sequence ID" value="NZ_CP117267.1"/>
</dbReference>
<dbReference type="InterPro" id="IPR000160">
    <property type="entry name" value="GGDEF_dom"/>
</dbReference>
<dbReference type="SMART" id="SM00267">
    <property type="entry name" value="GGDEF"/>
    <property type="match status" value="1"/>
</dbReference>
<dbReference type="InterPro" id="IPR029787">
    <property type="entry name" value="Nucleotide_cyclase"/>
</dbReference>
<proteinExistence type="predicted"/>
<name>A0ABY8ILE7_9HYPH</name>
<reference evidence="6" key="2">
    <citation type="journal article" date="2023" name="MicrobiologyOpen">
        <title>Genomics of the tumorigenes clade of the family Rhizobiaceae and description of Rhizobium rhododendri sp. nov.</title>
        <authorList>
            <person name="Kuzmanovic N."/>
            <person name="diCenzo G.C."/>
            <person name="Bunk B."/>
            <person name="Sproeer C."/>
            <person name="Fruehling A."/>
            <person name="Neumann-Schaal M."/>
            <person name="Overmann J."/>
            <person name="Smalla K."/>
        </authorList>
    </citation>
    <scope>NUCLEOTIDE SEQUENCE</scope>
    <source>
        <strain evidence="6">Rho-6.2</strain>
    </source>
</reference>
<dbReference type="PANTHER" id="PTHR45138">
    <property type="entry name" value="REGULATORY COMPONENTS OF SENSORY TRANSDUCTION SYSTEM"/>
    <property type="match status" value="1"/>
</dbReference>
<evidence type="ECO:0000259" key="5">
    <source>
        <dbReference type="PROSITE" id="PS50887"/>
    </source>
</evidence>
<dbReference type="GO" id="GO:0052621">
    <property type="term" value="F:diguanylate cyclase activity"/>
    <property type="evidence" value="ECO:0007669"/>
    <property type="project" value="UniProtKB-EC"/>
</dbReference>
<evidence type="ECO:0000313" key="7">
    <source>
        <dbReference type="Proteomes" id="UP000318939"/>
    </source>
</evidence>
<feature type="domain" description="Response regulatory" evidence="4">
    <location>
        <begin position="22"/>
        <end position="137"/>
    </location>
</feature>
<accession>A0ABY8ILE7</accession>
<dbReference type="PROSITE" id="PS50110">
    <property type="entry name" value="RESPONSE_REGULATORY"/>
    <property type="match status" value="2"/>
</dbReference>
<protein>
    <recommendedName>
        <fullName evidence="1">diguanylate cyclase</fullName>
        <ecNumber evidence="1">2.7.7.65</ecNumber>
    </recommendedName>
</protein>
<keyword evidence="7" id="KW-1185">Reference proteome</keyword>
<dbReference type="Proteomes" id="UP000318939">
    <property type="component" value="Chromosome"/>
</dbReference>
<dbReference type="EC" id="2.7.7.65" evidence="1"/>
<dbReference type="InterPro" id="IPR001789">
    <property type="entry name" value="Sig_transdc_resp-reg_receiver"/>
</dbReference>
<sequence length="445" mass="49984">MSDLLFEKFSRDLSPAARRGQKVLLVEDSRMFGSMLSQRFRIELNLDVTLCTSMKTLETTIRASDHGFSLAIVNLNLPDAAYGEALDMLLDQRVPSIVFTAAADIDMRDRLMERSIIDYVLKDNTQAADNLVASVRRSITNSKTRVLVVDAMPVARKMLVDSLEMQRFEVYEAASGAAAIQALDQYSEIELVLIDDALPDGTGWELTRQITHRRNSDRLRVIGLSASDDRLAATAYLKAGATDFLRRPFVAEELKYRISRVIDTLSQMRQLRAAASVDYLTGLYNRRYFFDQGPRLANDCLRLETRPSIGILDIDHFKRLNDTYGHEIGDQVLKAVATRLQTFLEGSRNLLSRIGGEEFAILFADMDSSVATEFCEELRENISGLKIQADGEALSVTVSIGIASINAQETFENYLNAADQFLYMAKHRGRNRVFSDTRMAAEEGR</sequence>
<dbReference type="Pfam" id="PF00072">
    <property type="entry name" value="Response_reg"/>
    <property type="match status" value="2"/>
</dbReference>
<evidence type="ECO:0000256" key="3">
    <source>
        <dbReference type="PROSITE-ProRule" id="PRU00169"/>
    </source>
</evidence>